<keyword evidence="6" id="KW-0540">Nuclease</keyword>
<feature type="domain" description="Type I restriction modification DNA specificity" evidence="5">
    <location>
        <begin position="196"/>
        <end position="353"/>
    </location>
</feature>
<keyword evidence="2" id="KW-0680">Restriction system</keyword>
<dbReference type="InterPro" id="IPR044946">
    <property type="entry name" value="Restrct_endonuc_typeI_TRD_sf"/>
</dbReference>
<feature type="domain" description="Type I restriction modification DNA specificity" evidence="5">
    <location>
        <begin position="6"/>
        <end position="175"/>
    </location>
</feature>
<reference evidence="6" key="1">
    <citation type="submission" date="2021-06" db="EMBL/GenBank/DDBJ databases">
        <title>Propagation of a rapidly emergent carbapenem-resistant Acinetobacter baumannii lineage by various extra-hospital transmission networks.</title>
        <authorList>
            <person name="Calix J."/>
        </authorList>
    </citation>
    <scope>NUCLEOTIDE SEQUENCE</scope>
    <source>
        <strain evidence="6">WU_MDCI_Aw63</strain>
    </source>
</reference>
<keyword evidence="6" id="KW-0378">Hydrolase</keyword>
<evidence type="ECO:0000313" key="6">
    <source>
        <dbReference type="EMBL" id="MCU4396672.1"/>
    </source>
</evidence>
<sequence length="391" mass="44299">MSLVCKELGELVDFKGGGTPSRNIEEYWGNLIPWATVKDLNEGITLTNTQEFITELGLKNSASNLIPKGSIIIPTRMALGKVVISEIDVAINQDLKAVLIKNNEVLDTKYLLWFLASNKENIASMGKGATVKGITLDQLKAIKVPLPPITEQRRIASILDKADELRQKRQQAIEKLDQLLKATFIDMFGDPVSNPKGWQAKSIDKICSNIVDCVNKTAPIVEYETPYKMIRTTNVRNYKVDISSVRYVEKETFDKWNKRLTPQRGDVILTREAPVGEVGILESNDSVFLGQRLMLYRVNLELTTPEYLLYFLMSDNLKIQYEQMSSGSTVKHLSVPQCSKWNILIPPIELQLKFSQFYKMIHTNLKLMRISYDKADTLFKSLQNQAFSGTL</sequence>
<dbReference type="Gene3D" id="1.10.287.1120">
    <property type="entry name" value="Bipartite methylase S protein"/>
    <property type="match status" value="1"/>
</dbReference>
<dbReference type="SUPFAM" id="SSF116734">
    <property type="entry name" value="DNA methylase specificity domain"/>
    <property type="match status" value="2"/>
</dbReference>
<dbReference type="Proteomes" id="UP001208534">
    <property type="component" value="Unassembled WGS sequence"/>
</dbReference>
<feature type="coiled-coil region" evidence="4">
    <location>
        <begin position="155"/>
        <end position="182"/>
    </location>
</feature>
<dbReference type="GO" id="GO:0009307">
    <property type="term" value="P:DNA restriction-modification system"/>
    <property type="evidence" value="ECO:0007669"/>
    <property type="project" value="UniProtKB-KW"/>
</dbReference>
<dbReference type="PANTHER" id="PTHR30408">
    <property type="entry name" value="TYPE-1 RESTRICTION ENZYME ECOKI SPECIFICITY PROTEIN"/>
    <property type="match status" value="1"/>
</dbReference>
<comment type="similarity">
    <text evidence="1">Belongs to the type-I restriction system S methylase family.</text>
</comment>
<dbReference type="Pfam" id="PF01420">
    <property type="entry name" value="Methylase_S"/>
    <property type="match status" value="2"/>
</dbReference>
<evidence type="ECO:0000256" key="3">
    <source>
        <dbReference type="ARBA" id="ARBA00023125"/>
    </source>
</evidence>
<accession>A0AAW5RA20</accession>
<organism evidence="6 7">
    <name type="scientific">Acinetobacter junii</name>
    <dbReference type="NCBI Taxonomy" id="40215"/>
    <lineage>
        <taxon>Bacteria</taxon>
        <taxon>Pseudomonadati</taxon>
        <taxon>Pseudomonadota</taxon>
        <taxon>Gammaproteobacteria</taxon>
        <taxon>Moraxellales</taxon>
        <taxon>Moraxellaceae</taxon>
        <taxon>Acinetobacter</taxon>
    </lineage>
</organism>
<keyword evidence="3" id="KW-0238">DNA-binding</keyword>
<evidence type="ECO:0000256" key="2">
    <source>
        <dbReference type="ARBA" id="ARBA00022747"/>
    </source>
</evidence>
<dbReference type="InterPro" id="IPR052021">
    <property type="entry name" value="Type-I_RS_S_subunit"/>
</dbReference>
<evidence type="ECO:0000256" key="1">
    <source>
        <dbReference type="ARBA" id="ARBA00010923"/>
    </source>
</evidence>
<keyword evidence="4" id="KW-0175">Coiled coil</keyword>
<evidence type="ECO:0000256" key="4">
    <source>
        <dbReference type="SAM" id="Coils"/>
    </source>
</evidence>
<dbReference type="GO" id="GO:0003677">
    <property type="term" value="F:DNA binding"/>
    <property type="evidence" value="ECO:0007669"/>
    <property type="project" value="UniProtKB-KW"/>
</dbReference>
<dbReference type="InterPro" id="IPR000055">
    <property type="entry name" value="Restrct_endonuc_typeI_TRD"/>
</dbReference>
<comment type="caution">
    <text evidence="6">The sequence shown here is derived from an EMBL/GenBank/DDBJ whole genome shotgun (WGS) entry which is preliminary data.</text>
</comment>
<dbReference type="AlphaFoldDB" id="A0AAW5RA20"/>
<proteinExistence type="inferred from homology"/>
<dbReference type="GO" id="GO:0016787">
    <property type="term" value="F:hydrolase activity"/>
    <property type="evidence" value="ECO:0007669"/>
    <property type="project" value="UniProtKB-KW"/>
</dbReference>
<protein>
    <submittedName>
        <fullName evidence="6">Restriction endonuclease subunit S</fullName>
        <ecNumber evidence="6">3.1.21.-</ecNumber>
    </submittedName>
</protein>
<keyword evidence="6" id="KW-0255">Endonuclease</keyword>
<gene>
    <name evidence="6" type="ORF">KTH64_06760</name>
</gene>
<dbReference type="EMBL" id="JAHPRE010000022">
    <property type="protein sequence ID" value="MCU4396672.1"/>
    <property type="molecule type" value="Genomic_DNA"/>
</dbReference>
<evidence type="ECO:0000259" key="5">
    <source>
        <dbReference type="Pfam" id="PF01420"/>
    </source>
</evidence>
<dbReference type="PANTHER" id="PTHR30408:SF12">
    <property type="entry name" value="TYPE I RESTRICTION ENZYME MJAVIII SPECIFICITY SUBUNIT"/>
    <property type="match status" value="1"/>
</dbReference>
<dbReference type="EC" id="3.1.21.-" evidence="6"/>
<name>A0AAW5RA20_ACIJU</name>
<dbReference type="GO" id="GO:0004519">
    <property type="term" value="F:endonuclease activity"/>
    <property type="evidence" value="ECO:0007669"/>
    <property type="project" value="UniProtKB-KW"/>
</dbReference>
<dbReference type="RefSeq" id="WP_262578877.1">
    <property type="nucleotide sequence ID" value="NZ_JAHPRE010000022.1"/>
</dbReference>
<dbReference type="CDD" id="cd17285">
    <property type="entry name" value="RMtype1_S_Csp16704I_TRD2-CR2_like"/>
    <property type="match status" value="1"/>
</dbReference>
<dbReference type="Gene3D" id="3.90.220.20">
    <property type="entry name" value="DNA methylase specificity domains"/>
    <property type="match status" value="2"/>
</dbReference>
<evidence type="ECO:0000313" key="7">
    <source>
        <dbReference type="Proteomes" id="UP001208534"/>
    </source>
</evidence>